<evidence type="ECO:0000313" key="2">
    <source>
        <dbReference type="WBParaSite" id="PSU_v2.g20892.t1"/>
    </source>
</evidence>
<sequence length="118" mass="12336">MAGAARSAPGTAEADLVLHPTAVIIDGDEADLVGARRCGELQALLRRDHGALVLDGLFTAAGHGMHFGQRDVEGAGVFHPQAIASAGPAQRSRCVVGDALQALRPVNSFRRERNATCR</sequence>
<evidence type="ECO:0000313" key="1">
    <source>
        <dbReference type="Proteomes" id="UP000887577"/>
    </source>
</evidence>
<name>A0A914YMS5_9BILA</name>
<organism evidence="1 2">
    <name type="scientific">Panagrolaimus superbus</name>
    <dbReference type="NCBI Taxonomy" id="310955"/>
    <lineage>
        <taxon>Eukaryota</taxon>
        <taxon>Metazoa</taxon>
        <taxon>Ecdysozoa</taxon>
        <taxon>Nematoda</taxon>
        <taxon>Chromadorea</taxon>
        <taxon>Rhabditida</taxon>
        <taxon>Tylenchina</taxon>
        <taxon>Panagrolaimomorpha</taxon>
        <taxon>Panagrolaimoidea</taxon>
        <taxon>Panagrolaimidae</taxon>
        <taxon>Panagrolaimus</taxon>
    </lineage>
</organism>
<accession>A0A914YMS5</accession>
<protein>
    <submittedName>
        <fullName evidence="2">Uncharacterized protein</fullName>
    </submittedName>
</protein>
<reference evidence="2" key="1">
    <citation type="submission" date="2022-11" db="UniProtKB">
        <authorList>
            <consortium name="WormBaseParasite"/>
        </authorList>
    </citation>
    <scope>IDENTIFICATION</scope>
</reference>
<proteinExistence type="predicted"/>
<keyword evidence="1" id="KW-1185">Reference proteome</keyword>
<dbReference type="Proteomes" id="UP000887577">
    <property type="component" value="Unplaced"/>
</dbReference>
<dbReference type="WBParaSite" id="PSU_v2.g20892.t1">
    <property type="protein sequence ID" value="PSU_v2.g20892.t1"/>
    <property type="gene ID" value="PSU_v2.g20892"/>
</dbReference>
<dbReference type="AlphaFoldDB" id="A0A914YMS5"/>